<dbReference type="NCBIfam" id="TIGR00083">
    <property type="entry name" value="ribF"/>
    <property type="match status" value="1"/>
</dbReference>
<evidence type="ECO:0000256" key="9">
    <source>
        <dbReference type="ARBA" id="ARBA00022777"/>
    </source>
</evidence>
<keyword evidence="9 15" id="KW-0418">Kinase</keyword>
<dbReference type="SUPFAM" id="SSF52374">
    <property type="entry name" value="Nucleotidylyl transferase"/>
    <property type="match status" value="1"/>
</dbReference>
<keyword evidence="12" id="KW-0511">Multifunctional enzyme</keyword>
<dbReference type="InterPro" id="IPR015865">
    <property type="entry name" value="Riboflavin_kinase_bac/euk"/>
</dbReference>
<evidence type="ECO:0000313" key="18">
    <source>
        <dbReference type="Proteomes" id="UP000318359"/>
    </source>
</evidence>
<evidence type="ECO:0000256" key="2">
    <source>
        <dbReference type="ARBA" id="ARBA00004726"/>
    </source>
</evidence>
<dbReference type="GO" id="GO:0005524">
    <property type="term" value="F:ATP binding"/>
    <property type="evidence" value="ECO:0007669"/>
    <property type="project" value="UniProtKB-UniRule"/>
</dbReference>
<dbReference type="UniPathway" id="UPA00276">
    <property type="reaction ID" value="UER00406"/>
</dbReference>
<dbReference type="InterPro" id="IPR014729">
    <property type="entry name" value="Rossmann-like_a/b/a_fold"/>
</dbReference>
<comment type="caution">
    <text evidence="17">The sequence shown here is derived from an EMBL/GenBank/DDBJ whole genome shotgun (WGS) entry which is preliminary data.</text>
</comment>
<dbReference type="PIRSF" id="PIRSF004491">
    <property type="entry name" value="FAD_Synth"/>
    <property type="match status" value="1"/>
</dbReference>
<comment type="catalytic activity">
    <reaction evidence="13 15">
        <text>riboflavin + ATP = FMN + ADP + H(+)</text>
        <dbReference type="Rhea" id="RHEA:14357"/>
        <dbReference type="ChEBI" id="CHEBI:15378"/>
        <dbReference type="ChEBI" id="CHEBI:30616"/>
        <dbReference type="ChEBI" id="CHEBI:57986"/>
        <dbReference type="ChEBI" id="CHEBI:58210"/>
        <dbReference type="ChEBI" id="CHEBI:456216"/>
        <dbReference type="EC" id="2.7.1.26"/>
    </reaction>
</comment>
<evidence type="ECO:0000256" key="1">
    <source>
        <dbReference type="ARBA" id="ARBA00002121"/>
    </source>
</evidence>
<dbReference type="InterPro" id="IPR023465">
    <property type="entry name" value="Riboflavin_kinase_dom_sf"/>
</dbReference>
<comment type="catalytic activity">
    <reaction evidence="14 15">
        <text>FMN + ATP + H(+) = FAD + diphosphate</text>
        <dbReference type="Rhea" id="RHEA:17237"/>
        <dbReference type="ChEBI" id="CHEBI:15378"/>
        <dbReference type="ChEBI" id="CHEBI:30616"/>
        <dbReference type="ChEBI" id="CHEBI:33019"/>
        <dbReference type="ChEBI" id="CHEBI:57692"/>
        <dbReference type="ChEBI" id="CHEBI:58210"/>
        <dbReference type="EC" id="2.7.7.2"/>
    </reaction>
</comment>
<dbReference type="Pfam" id="PF06574">
    <property type="entry name" value="FAD_syn"/>
    <property type="match status" value="1"/>
</dbReference>
<proteinExistence type="inferred from homology"/>
<dbReference type="CDD" id="cd02064">
    <property type="entry name" value="FAD_synthetase_N"/>
    <property type="match status" value="1"/>
</dbReference>
<dbReference type="PANTHER" id="PTHR22749:SF6">
    <property type="entry name" value="RIBOFLAVIN KINASE"/>
    <property type="match status" value="1"/>
</dbReference>
<dbReference type="GO" id="GO:0009398">
    <property type="term" value="P:FMN biosynthetic process"/>
    <property type="evidence" value="ECO:0007669"/>
    <property type="project" value="UniProtKB-UniRule"/>
</dbReference>
<keyword evidence="10 15" id="KW-0274">FAD</keyword>
<keyword evidence="8 15" id="KW-0547">Nucleotide-binding</keyword>
<dbReference type="EC" id="2.7.7.2" evidence="15"/>
<comment type="function">
    <text evidence="1">Catalyzes the phosphorylation of riboflavin to FMN followed by the adenylation of FMN to FAD.</text>
</comment>
<evidence type="ECO:0000259" key="16">
    <source>
        <dbReference type="SMART" id="SM00904"/>
    </source>
</evidence>
<dbReference type="EC" id="2.7.1.26" evidence="15"/>
<comment type="pathway">
    <text evidence="2 15">Cofactor biosynthesis; FAD biosynthesis; FAD from FMN: step 1/1.</text>
</comment>
<evidence type="ECO:0000256" key="7">
    <source>
        <dbReference type="ARBA" id="ARBA00022695"/>
    </source>
</evidence>
<reference evidence="17 18" key="1">
    <citation type="submission" date="2019-02" db="EMBL/GenBank/DDBJ databases">
        <title>Prokaryotic population dynamics and viral predation in marine succession experiment using metagenomics: the confinement effect.</title>
        <authorList>
            <person name="Haro-Moreno J.M."/>
            <person name="Rodriguez-Valera F."/>
            <person name="Lopez-Perez M."/>
        </authorList>
    </citation>
    <scope>NUCLEOTIDE SEQUENCE [LARGE SCALE GENOMIC DNA]</scope>
    <source>
        <strain evidence="17">MED-G167</strain>
    </source>
</reference>
<name>A0A520M4Y5_9GAMM</name>
<evidence type="ECO:0000256" key="12">
    <source>
        <dbReference type="ARBA" id="ARBA00023268"/>
    </source>
</evidence>
<evidence type="ECO:0000256" key="13">
    <source>
        <dbReference type="ARBA" id="ARBA00047880"/>
    </source>
</evidence>
<dbReference type="Proteomes" id="UP000318359">
    <property type="component" value="Unassembled WGS sequence"/>
</dbReference>
<dbReference type="GO" id="GO:0009231">
    <property type="term" value="P:riboflavin biosynthetic process"/>
    <property type="evidence" value="ECO:0007669"/>
    <property type="project" value="InterPro"/>
</dbReference>
<evidence type="ECO:0000256" key="5">
    <source>
        <dbReference type="ARBA" id="ARBA00022643"/>
    </source>
</evidence>
<dbReference type="GO" id="GO:0008531">
    <property type="term" value="F:riboflavin kinase activity"/>
    <property type="evidence" value="ECO:0007669"/>
    <property type="project" value="UniProtKB-UniRule"/>
</dbReference>
<dbReference type="Pfam" id="PF01687">
    <property type="entry name" value="Flavokinase"/>
    <property type="match status" value="1"/>
</dbReference>
<evidence type="ECO:0000256" key="4">
    <source>
        <dbReference type="ARBA" id="ARBA00022630"/>
    </source>
</evidence>
<evidence type="ECO:0000256" key="6">
    <source>
        <dbReference type="ARBA" id="ARBA00022679"/>
    </source>
</evidence>
<comment type="pathway">
    <text evidence="3 15">Cofactor biosynthesis; FMN biosynthesis; FMN from riboflavin (ATP route): step 1/1.</text>
</comment>
<dbReference type="InterPro" id="IPR023468">
    <property type="entry name" value="Riboflavin_kinase"/>
</dbReference>
<gene>
    <name evidence="17" type="ORF">EVB00_03210</name>
</gene>
<evidence type="ECO:0000256" key="10">
    <source>
        <dbReference type="ARBA" id="ARBA00022827"/>
    </source>
</evidence>
<organism evidence="17 18">
    <name type="scientific">SAR86 cluster bacterium</name>
    <dbReference type="NCBI Taxonomy" id="2030880"/>
    <lineage>
        <taxon>Bacteria</taxon>
        <taxon>Pseudomonadati</taxon>
        <taxon>Pseudomonadota</taxon>
        <taxon>Gammaproteobacteria</taxon>
        <taxon>SAR86 cluster</taxon>
    </lineage>
</organism>
<dbReference type="PANTHER" id="PTHR22749">
    <property type="entry name" value="RIBOFLAVIN KINASE/FMN ADENYLYLTRANSFERASE"/>
    <property type="match status" value="1"/>
</dbReference>
<dbReference type="GO" id="GO:0006747">
    <property type="term" value="P:FAD biosynthetic process"/>
    <property type="evidence" value="ECO:0007669"/>
    <property type="project" value="UniProtKB-UniRule"/>
</dbReference>
<dbReference type="FunFam" id="3.40.50.620:FF:000021">
    <property type="entry name" value="Riboflavin biosynthesis protein"/>
    <property type="match status" value="1"/>
</dbReference>
<keyword evidence="7 15" id="KW-0548">Nucleotidyltransferase</keyword>
<dbReference type="UniPathway" id="UPA00277">
    <property type="reaction ID" value="UER00407"/>
</dbReference>
<dbReference type="InterPro" id="IPR002606">
    <property type="entry name" value="Riboflavin_kinase_bac"/>
</dbReference>
<keyword evidence="5 15" id="KW-0288">FMN</keyword>
<dbReference type="SUPFAM" id="SSF82114">
    <property type="entry name" value="Riboflavin kinase-like"/>
    <property type="match status" value="1"/>
</dbReference>
<comment type="similarity">
    <text evidence="15">Belongs to the ribF family.</text>
</comment>
<keyword evidence="11 15" id="KW-0067">ATP-binding</keyword>
<dbReference type="EMBL" id="SHBM01000052">
    <property type="protein sequence ID" value="RZO16268.1"/>
    <property type="molecule type" value="Genomic_DNA"/>
</dbReference>
<evidence type="ECO:0000256" key="3">
    <source>
        <dbReference type="ARBA" id="ARBA00005201"/>
    </source>
</evidence>
<dbReference type="GO" id="GO:0003919">
    <property type="term" value="F:FMN adenylyltransferase activity"/>
    <property type="evidence" value="ECO:0007669"/>
    <property type="project" value="UniProtKB-UniRule"/>
</dbReference>
<dbReference type="NCBIfam" id="NF004163">
    <property type="entry name" value="PRK05627.1-6"/>
    <property type="match status" value="1"/>
</dbReference>
<dbReference type="NCBIfam" id="NF004162">
    <property type="entry name" value="PRK05627.1-5"/>
    <property type="match status" value="1"/>
</dbReference>
<dbReference type="Gene3D" id="3.40.50.620">
    <property type="entry name" value="HUPs"/>
    <property type="match status" value="1"/>
</dbReference>
<protein>
    <recommendedName>
        <fullName evidence="15">Riboflavin biosynthesis protein</fullName>
    </recommendedName>
    <domain>
        <recommendedName>
            <fullName evidence="15">Riboflavin kinase</fullName>
            <ecNumber evidence="15">2.7.1.26</ecNumber>
        </recommendedName>
        <alternativeName>
            <fullName evidence="15">Flavokinase</fullName>
        </alternativeName>
    </domain>
    <domain>
        <recommendedName>
            <fullName evidence="15">FMN adenylyltransferase</fullName>
            <ecNumber evidence="15">2.7.7.2</ecNumber>
        </recommendedName>
        <alternativeName>
            <fullName evidence="15">FAD pyrophosphorylase</fullName>
        </alternativeName>
        <alternativeName>
            <fullName evidence="15">FAD synthase</fullName>
        </alternativeName>
    </domain>
</protein>
<dbReference type="Gene3D" id="2.40.30.30">
    <property type="entry name" value="Riboflavin kinase-like"/>
    <property type="match status" value="1"/>
</dbReference>
<accession>A0A520M4Y5</accession>
<evidence type="ECO:0000256" key="15">
    <source>
        <dbReference type="PIRNR" id="PIRNR004491"/>
    </source>
</evidence>
<dbReference type="InterPro" id="IPR015864">
    <property type="entry name" value="FAD_synthase"/>
</dbReference>
<dbReference type="SMART" id="SM00904">
    <property type="entry name" value="Flavokinase"/>
    <property type="match status" value="1"/>
</dbReference>
<feature type="domain" description="Riboflavin kinase" evidence="16">
    <location>
        <begin position="192"/>
        <end position="315"/>
    </location>
</feature>
<keyword evidence="6 15" id="KW-0808">Transferase</keyword>
<dbReference type="AlphaFoldDB" id="A0A520M4Y5"/>
<sequence length="315" mass="35955">MYLIRGQHNISLFKRRHPGVEMSATIGNFDGLHLGHQAILDNLKAEAQKLNTSTLVFFTEPHAAEYFSNKGISKIESPPRLSPWREKFRLLDDYGIDYACFLKFNSSLKSMTPENFIKDILEAMNLRSLIVGDDFRFGAERVGDFDLLRRWGNSSNVLVSNTDTVLYDQERISSTRIRKALLDSNFELAEALLGRPYIFSGKVVFGNQLGRTINIPTANLWIPKQKLPISGVYAVTCMLNGVKYKGISNMGVRPTIGGDHPVLEVHLFDFSKVIYGERLDVEFKFKIREEKKFENLNFLKEQIEKDISLAKKLLQ</sequence>
<evidence type="ECO:0000313" key="17">
    <source>
        <dbReference type="EMBL" id="RZO16268.1"/>
    </source>
</evidence>
<evidence type="ECO:0000256" key="11">
    <source>
        <dbReference type="ARBA" id="ARBA00022840"/>
    </source>
</evidence>
<evidence type="ECO:0000256" key="8">
    <source>
        <dbReference type="ARBA" id="ARBA00022741"/>
    </source>
</evidence>
<keyword evidence="4 15" id="KW-0285">Flavoprotein</keyword>
<evidence type="ECO:0000256" key="14">
    <source>
        <dbReference type="ARBA" id="ARBA00049494"/>
    </source>
</evidence>